<evidence type="ECO:0000256" key="8">
    <source>
        <dbReference type="ARBA" id="ARBA00023064"/>
    </source>
</evidence>
<dbReference type="SUPFAM" id="SSF52540">
    <property type="entry name" value="P-loop containing nucleoside triphosphate hydrolases"/>
    <property type="match status" value="1"/>
</dbReference>
<dbReference type="NCBIfam" id="TIGR01313">
    <property type="entry name" value="therm_gnt_kin"/>
    <property type="match status" value="1"/>
</dbReference>
<keyword evidence="8" id="KW-0311">Gluconate utilization</keyword>
<comment type="caution">
    <text evidence="11">The sequence shown here is derived from an EMBL/GenBank/DDBJ whole genome shotgun (WGS) entry which is preliminary data.</text>
</comment>
<comment type="catalytic activity">
    <reaction evidence="9 10">
        <text>D-gluconate + ATP = 6-phospho-D-gluconate + ADP + H(+)</text>
        <dbReference type="Rhea" id="RHEA:19433"/>
        <dbReference type="ChEBI" id="CHEBI:15378"/>
        <dbReference type="ChEBI" id="CHEBI:18391"/>
        <dbReference type="ChEBI" id="CHEBI:30616"/>
        <dbReference type="ChEBI" id="CHEBI:58759"/>
        <dbReference type="ChEBI" id="CHEBI:456216"/>
        <dbReference type="EC" id="2.7.1.12"/>
    </reaction>
</comment>
<comment type="similarity">
    <text evidence="2 10">Belongs to the gluconokinase GntK/GntV family.</text>
</comment>
<dbReference type="Pfam" id="PF01202">
    <property type="entry name" value="SKI"/>
    <property type="match status" value="1"/>
</dbReference>
<evidence type="ECO:0000256" key="1">
    <source>
        <dbReference type="ARBA" id="ARBA00004761"/>
    </source>
</evidence>
<evidence type="ECO:0000256" key="2">
    <source>
        <dbReference type="ARBA" id="ARBA00008420"/>
    </source>
</evidence>
<evidence type="ECO:0000313" key="12">
    <source>
        <dbReference type="Proteomes" id="UP000808337"/>
    </source>
</evidence>
<keyword evidence="6 10" id="KW-0418">Kinase</keyword>
<keyword evidence="5 10" id="KW-0547">Nucleotide-binding</keyword>
<evidence type="ECO:0000256" key="9">
    <source>
        <dbReference type="ARBA" id="ARBA00048090"/>
    </source>
</evidence>
<evidence type="ECO:0000256" key="7">
    <source>
        <dbReference type="ARBA" id="ARBA00022840"/>
    </source>
</evidence>
<evidence type="ECO:0000256" key="10">
    <source>
        <dbReference type="RuleBase" id="RU363066"/>
    </source>
</evidence>
<reference evidence="11 12" key="1">
    <citation type="submission" date="2020-10" db="EMBL/GenBank/DDBJ databases">
        <title>Connecting structure to function with the recovery of over 1000 high-quality activated sludge metagenome-assembled genomes encoding full-length rRNA genes using long-read sequencing.</title>
        <authorList>
            <person name="Singleton C.M."/>
            <person name="Petriglieri F."/>
            <person name="Kristensen J.M."/>
            <person name="Kirkegaard R.H."/>
            <person name="Michaelsen T.Y."/>
            <person name="Andersen M.H."/>
            <person name="Karst S.M."/>
            <person name="Dueholm M.S."/>
            <person name="Nielsen P.H."/>
            <person name="Albertsen M."/>
        </authorList>
    </citation>
    <scope>NUCLEOTIDE SEQUENCE [LARGE SCALE GENOMIC DNA]</scope>
    <source>
        <strain evidence="11">Ribe_18-Q3-R11-54_MAXAC.273</strain>
    </source>
</reference>
<evidence type="ECO:0000256" key="3">
    <source>
        <dbReference type="ARBA" id="ARBA00012054"/>
    </source>
</evidence>
<protein>
    <recommendedName>
        <fullName evidence="3 10">Gluconokinase</fullName>
        <ecNumber evidence="3 10">2.7.1.12</ecNumber>
    </recommendedName>
</protein>
<gene>
    <name evidence="11" type="ORF">IPP15_10985</name>
</gene>
<dbReference type="InterPro" id="IPR031322">
    <property type="entry name" value="Shikimate/glucono_kinase"/>
</dbReference>
<dbReference type="FunFam" id="3.40.50.300:FF:000522">
    <property type="entry name" value="Gluconokinase"/>
    <property type="match status" value="1"/>
</dbReference>
<keyword evidence="7 10" id="KW-0067">ATP-binding</keyword>
<dbReference type="PANTHER" id="PTHR43442:SF3">
    <property type="entry name" value="GLUCONOKINASE-RELATED"/>
    <property type="match status" value="1"/>
</dbReference>
<dbReference type="GO" id="GO:0005524">
    <property type="term" value="F:ATP binding"/>
    <property type="evidence" value="ECO:0007669"/>
    <property type="project" value="UniProtKB-KW"/>
</dbReference>
<dbReference type="CDD" id="cd02021">
    <property type="entry name" value="GntK"/>
    <property type="match status" value="1"/>
</dbReference>
<evidence type="ECO:0000256" key="5">
    <source>
        <dbReference type="ARBA" id="ARBA00022741"/>
    </source>
</evidence>
<dbReference type="EMBL" id="JADKGY010000008">
    <property type="protein sequence ID" value="MBK9982926.1"/>
    <property type="molecule type" value="Genomic_DNA"/>
</dbReference>
<dbReference type="GO" id="GO:0005737">
    <property type="term" value="C:cytoplasm"/>
    <property type="evidence" value="ECO:0007669"/>
    <property type="project" value="TreeGrafter"/>
</dbReference>
<organism evidence="11 12">
    <name type="scientific">Candidatus Opimibacter skivensis</name>
    <dbReference type="NCBI Taxonomy" id="2982028"/>
    <lineage>
        <taxon>Bacteria</taxon>
        <taxon>Pseudomonadati</taxon>
        <taxon>Bacteroidota</taxon>
        <taxon>Saprospiria</taxon>
        <taxon>Saprospirales</taxon>
        <taxon>Saprospiraceae</taxon>
        <taxon>Candidatus Opimibacter</taxon>
    </lineage>
</organism>
<evidence type="ECO:0000256" key="4">
    <source>
        <dbReference type="ARBA" id="ARBA00022679"/>
    </source>
</evidence>
<dbReference type="InterPro" id="IPR006001">
    <property type="entry name" value="Therm_gnt_kin"/>
</dbReference>
<dbReference type="Gene3D" id="3.40.50.300">
    <property type="entry name" value="P-loop containing nucleotide triphosphate hydrolases"/>
    <property type="match status" value="1"/>
</dbReference>
<dbReference type="PRINTS" id="PR01100">
    <property type="entry name" value="SHIKIMTKNASE"/>
</dbReference>
<name>A0A9D7SVL5_9BACT</name>
<sequence>MQKQIIFVMGVSGSGKTTIGQMLADKLGIPFFDGDDYHPVENVAKMRDGIPLDDADRYSWLKQLHGIASEGIKQNGGVIACSALKESYRKILIEGIEGHVRWIILEGTFDLIKERLEKRRDHYMPVKLLTSQFDALEIPSYAISVSIESTPETIVENIINELEY</sequence>
<dbReference type="Proteomes" id="UP000808337">
    <property type="component" value="Unassembled WGS sequence"/>
</dbReference>
<dbReference type="GO" id="GO:0046316">
    <property type="term" value="F:gluconokinase activity"/>
    <property type="evidence" value="ECO:0007669"/>
    <property type="project" value="UniProtKB-EC"/>
</dbReference>
<dbReference type="PANTHER" id="PTHR43442">
    <property type="entry name" value="GLUCONOKINASE-RELATED"/>
    <property type="match status" value="1"/>
</dbReference>
<comment type="pathway">
    <text evidence="1">Carbohydrate acid metabolism.</text>
</comment>
<dbReference type="AlphaFoldDB" id="A0A9D7SVL5"/>
<accession>A0A9D7SVL5</accession>
<keyword evidence="4 10" id="KW-0808">Transferase</keyword>
<dbReference type="EC" id="2.7.1.12" evidence="3 10"/>
<evidence type="ECO:0000313" key="11">
    <source>
        <dbReference type="EMBL" id="MBK9982926.1"/>
    </source>
</evidence>
<dbReference type="InterPro" id="IPR027417">
    <property type="entry name" value="P-loop_NTPase"/>
</dbReference>
<dbReference type="GO" id="GO:0019521">
    <property type="term" value="P:D-gluconate metabolic process"/>
    <property type="evidence" value="ECO:0007669"/>
    <property type="project" value="UniProtKB-KW"/>
</dbReference>
<evidence type="ECO:0000256" key="6">
    <source>
        <dbReference type="ARBA" id="ARBA00022777"/>
    </source>
</evidence>
<proteinExistence type="inferred from homology"/>